<dbReference type="WBParaSite" id="MBELARI_LOCUS15669">
    <property type="protein sequence ID" value="MBELARI_LOCUS15669"/>
    <property type="gene ID" value="MBELARI_LOCUS15669"/>
</dbReference>
<organism evidence="2 3">
    <name type="scientific">Mesorhabditis belari</name>
    <dbReference type="NCBI Taxonomy" id="2138241"/>
    <lineage>
        <taxon>Eukaryota</taxon>
        <taxon>Metazoa</taxon>
        <taxon>Ecdysozoa</taxon>
        <taxon>Nematoda</taxon>
        <taxon>Chromadorea</taxon>
        <taxon>Rhabditida</taxon>
        <taxon>Rhabditina</taxon>
        <taxon>Rhabditomorpha</taxon>
        <taxon>Rhabditoidea</taxon>
        <taxon>Rhabditidae</taxon>
        <taxon>Mesorhabditinae</taxon>
        <taxon>Mesorhabditis</taxon>
    </lineage>
</organism>
<reference evidence="3" key="1">
    <citation type="submission" date="2024-02" db="UniProtKB">
        <authorList>
            <consortium name="WormBaseParasite"/>
        </authorList>
    </citation>
    <scope>IDENTIFICATION</scope>
</reference>
<name>A0AAF3EP14_9BILA</name>
<dbReference type="AlphaFoldDB" id="A0AAF3EP14"/>
<keyword evidence="1" id="KW-0732">Signal</keyword>
<dbReference type="Proteomes" id="UP000887575">
    <property type="component" value="Unassembled WGS sequence"/>
</dbReference>
<feature type="signal peptide" evidence="1">
    <location>
        <begin position="1"/>
        <end position="21"/>
    </location>
</feature>
<evidence type="ECO:0000313" key="2">
    <source>
        <dbReference type="Proteomes" id="UP000887575"/>
    </source>
</evidence>
<protein>
    <submittedName>
        <fullName evidence="3">Uncharacterized protein</fullName>
    </submittedName>
</protein>
<keyword evidence="2" id="KW-1185">Reference proteome</keyword>
<accession>A0AAF3EP14</accession>
<feature type="chain" id="PRO_5041952586" evidence="1">
    <location>
        <begin position="22"/>
        <end position="79"/>
    </location>
</feature>
<evidence type="ECO:0000313" key="3">
    <source>
        <dbReference type="WBParaSite" id="MBELARI_LOCUS15669"/>
    </source>
</evidence>
<sequence>MNATLRFLIICLLFFISIVLTSPVHGIWRHFLRHEPDKRSYYGVFQHIPGYLEDGRDKKNYFWFLNNDPLGDEDPSEYS</sequence>
<proteinExistence type="predicted"/>
<evidence type="ECO:0000256" key="1">
    <source>
        <dbReference type="SAM" id="SignalP"/>
    </source>
</evidence>